<dbReference type="RefSeq" id="WP_060234731.1">
    <property type="nucleotide sequence ID" value="NZ_LPLU01000084.1"/>
</dbReference>
<evidence type="ECO:0000313" key="1">
    <source>
        <dbReference type="EMBL" id="KWK75355.1"/>
    </source>
</evidence>
<dbReference type="AlphaFoldDB" id="A0A125JU85"/>
<proteinExistence type="predicted"/>
<accession>A0A125JU85</accession>
<name>A0A125JU85_9BURK</name>
<dbReference type="SUPFAM" id="SSF54427">
    <property type="entry name" value="NTF2-like"/>
    <property type="match status" value="1"/>
</dbReference>
<dbReference type="InterPro" id="IPR032710">
    <property type="entry name" value="NTF2-like_dom_sf"/>
</dbReference>
<organism evidence="1 2">
    <name type="scientific">Burkholderia ubonensis</name>
    <dbReference type="NCBI Taxonomy" id="101571"/>
    <lineage>
        <taxon>Bacteria</taxon>
        <taxon>Pseudomonadati</taxon>
        <taxon>Pseudomonadota</taxon>
        <taxon>Betaproteobacteria</taxon>
        <taxon>Burkholderiales</taxon>
        <taxon>Burkholderiaceae</taxon>
        <taxon>Burkholderia</taxon>
        <taxon>Burkholderia cepacia complex</taxon>
    </lineage>
</organism>
<sequence>METQNFITGPVPPQILNYVNGWVARRADLVVSSMADGASYIDKPHAVVLKSGMKDHLEKVAWVNFPDMTFDTLRLIGGANAYAWEWALHASKCGVLVGGTSARKFYCEGVDILILNSEGQIEQAICHLDRKALWDSVVN</sequence>
<dbReference type="Gene3D" id="3.10.450.50">
    <property type="match status" value="1"/>
</dbReference>
<reference evidence="1 2" key="1">
    <citation type="submission" date="2015-11" db="EMBL/GenBank/DDBJ databases">
        <title>Expanding the genomic diversity of Burkholderia species for the development of highly accurate diagnostics.</title>
        <authorList>
            <person name="Sahl J."/>
            <person name="Keim P."/>
            <person name="Wagner D."/>
        </authorList>
    </citation>
    <scope>NUCLEOTIDE SEQUENCE [LARGE SCALE GENOMIC DNA]</scope>
    <source>
        <strain evidence="1 2">MSMB782WGS</strain>
    </source>
</reference>
<dbReference type="Proteomes" id="UP000065504">
    <property type="component" value="Unassembled WGS sequence"/>
</dbReference>
<comment type="caution">
    <text evidence="1">The sequence shown here is derived from an EMBL/GenBank/DDBJ whole genome shotgun (WGS) entry which is preliminary data.</text>
</comment>
<evidence type="ECO:0000313" key="2">
    <source>
        <dbReference type="Proteomes" id="UP000065504"/>
    </source>
</evidence>
<protein>
    <submittedName>
        <fullName evidence="1">Uncharacterized protein</fullName>
    </submittedName>
</protein>
<dbReference type="EMBL" id="LPLU01000084">
    <property type="protein sequence ID" value="KWK75355.1"/>
    <property type="molecule type" value="Genomic_DNA"/>
</dbReference>
<gene>
    <name evidence="1" type="ORF">WM16_13840</name>
</gene>